<reference evidence="2" key="1">
    <citation type="submission" date="2020-07" db="EMBL/GenBank/DDBJ databases">
        <title>Huge and variable diversity of episymbiotic CPR bacteria and DPANN archaea in groundwater ecosystems.</title>
        <authorList>
            <person name="He C.Y."/>
            <person name="Keren R."/>
            <person name="Whittaker M."/>
            <person name="Farag I.F."/>
            <person name="Doudna J."/>
            <person name="Cate J.H.D."/>
            <person name="Banfield J.F."/>
        </authorList>
    </citation>
    <scope>NUCLEOTIDE SEQUENCE</scope>
    <source>
        <strain evidence="2">NC_groundwater_17_Pr7_B-0.1um_64_12</strain>
    </source>
</reference>
<evidence type="ECO:0000256" key="1">
    <source>
        <dbReference type="SAM" id="SignalP"/>
    </source>
</evidence>
<accession>A0A931LU51</accession>
<feature type="signal peptide" evidence="1">
    <location>
        <begin position="1"/>
        <end position="20"/>
    </location>
</feature>
<organism evidence="2 3">
    <name type="scientific">Fimbriimonas ginsengisoli</name>
    <dbReference type="NCBI Taxonomy" id="1005039"/>
    <lineage>
        <taxon>Bacteria</taxon>
        <taxon>Bacillati</taxon>
        <taxon>Armatimonadota</taxon>
        <taxon>Fimbriimonadia</taxon>
        <taxon>Fimbriimonadales</taxon>
        <taxon>Fimbriimonadaceae</taxon>
        <taxon>Fimbriimonas</taxon>
    </lineage>
</organism>
<comment type="caution">
    <text evidence="2">The sequence shown here is derived from an EMBL/GenBank/DDBJ whole genome shotgun (WGS) entry which is preliminary data.</text>
</comment>
<dbReference type="EMBL" id="JACOSL010000026">
    <property type="protein sequence ID" value="MBI1756219.1"/>
    <property type="molecule type" value="Genomic_DNA"/>
</dbReference>
<keyword evidence="1" id="KW-0732">Signal</keyword>
<name>A0A931LU51_FIMGI</name>
<sequence>MVRRWVLACTALFAALSLFGCGGHGAGAGAGAGGATPLLLDIIWPARTRQVTAPASALSVRVSLPGALSGGGNLLWSIDRDAELGVHTVHYISPQAVVPGDYRLTMTFFAEAGAASTLDNPIVGTVNANVTVFQDGGGVPTVEAQATIVAVTVLPSQSTVVDGGAAQLFAIGQDFHGNLVAVEPGAIAWASLRQDLLTVTPDGLATFVSPGMAQVVATIDKVTSAPGDVRAASLVTVAVDQAPSVAVATNGTQQFTATVANDPFSLGVSWTVQEQGGGTISPTGLYTAPASPGTFTVVASSIYDPLVSNTCAVVVS</sequence>
<dbReference type="Gene3D" id="2.60.40.1080">
    <property type="match status" value="1"/>
</dbReference>
<gene>
    <name evidence="2" type="ORF">HYR64_03830</name>
</gene>
<protein>
    <recommendedName>
        <fullName evidence="4">BIG2 domain-containing protein</fullName>
    </recommendedName>
</protein>
<dbReference type="PROSITE" id="PS51257">
    <property type="entry name" value="PROKAR_LIPOPROTEIN"/>
    <property type="match status" value="1"/>
</dbReference>
<evidence type="ECO:0008006" key="4">
    <source>
        <dbReference type="Google" id="ProtNLM"/>
    </source>
</evidence>
<evidence type="ECO:0000313" key="3">
    <source>
        <dbReference type="Proteomes" id="UP000727962"/>
    </source>
</evidence>
<dbReference type="AlphaFoldDB" id="A0A931LU51"/>
<feature type="chain" id="PRO_5037196859" description="BIG2 domain-containing protein" evidence="1">
    <location>
        <begin position="21"/>
        <end position="316"/>
    </location>
</feature>
<dbReference type="Proteomes" id="UP000727962">
    <property type="component" value="Unassembled WGS sequence"/>
</dbReference>
<evidence type="ECO:0000313" key="2">
    <source>
        <dbReference type="EMBL" id="MBI1756219.1"/>
    </source>
</evidence>
<proteinExistence type="predicted"/>